<reference evidence="3 4" key="1">
    <citation type="submission" date="2019-11" db="EMBL/GenBank/DDBJ databases">
        <title>Pedobacter sp. HMF7647 Genome sequencing and assembly.</title>
        <authorList>
            <person name="Kang H."/>
            <person name="Kim H."/>
            <person name="Joh K."/>
        </authorList>
    </citation>
    <scope>NUCLEOTIDE SEQUENCE [LARGE SCALE GENOMIC DNA]</scope>
    <source>
        <strain evidence="3 4">HMF7647</strain>
    </source>
</reference>
<gene>
    <name evidence="3" type="ORF">GS399_10600</name>
</gene>
<dbReference type="SMART" id="SM00116">
    <property type="entry name" value="CBS"/>
    <property type="match status" value="2"/>
</dbReference>
<dbReference type="Proteomes" id="UP000466586">
    <property type="component" value="Unassembled WGS sequence"/>
</dbReference>
<evidence type="ECO:0000313" key="4">
    <source>
        <dbReference type="Proteomes" id="UP000466586"/>
    </source>
</evidence>
<dbReference type="Pfam" id="PF00571">
    <property type="entry name" value="CBS"/>
    <property type="match status" value="2"/>
</dbReference>
<protein>
    <submittedName>
        <fullName evidence="3">CBS domain-containing protein</fullName>
    </submittedName>
</protein>
<keyword evidence="1" id="KW-0129">CBS domain</keyword>
<comment type="caution">
    <text evidence="3">The sequence shown here is derived from an EMBL/GenBank/DDBJ whole genome shotgun (WGS) entry which is preliminary data.</text>
</comment>
<dbReference type="EMBL" id="WVHT01000004">
    <property type="protein sequence ID" value="MXV51420.1"/>
    <property type="molecule type" value="Genomic_DNA"/>
</dbReference>
<name>A0A7K1YAG6_9SPHI</name>
<sequence>MEARELIADVIPPLKTSDSVQKAFDRMGEFRVNHLPVVNDNQFLGLLADDDLIEVSDYQAAIGSLSLSLHNPFVRDNQHIYDVVNLFYELKISVVPVLDATNNYLGLISLNTMNEYFATIASVKDPGGIIVLEINNRNNSLAHVSQIIESDNAQILSSYIQSFPDSTRLELTLKINRSDISTIVASLLRYDYVVVHTYNNHNDSNDSTDRYDQLMNYLNM</sequence>
<evidence type="ECO:0000256" key="1">
    <source>
        <dbReference type="PROSITE-ProRule" id="PRU00703"/>
    </source>
</evidence>
<keyword evidence="4" id="KW-1185">Reference proteome</keyword>
<dbReference type="CDD" id="cd17783">
    <property type="entry name" value="CBS_pair_bac"/>
    <property type="match status" value="1"/>
</dbReference>
<evidence type="ECO:0000313" key="3">
    <source>
        <dbReference type="EMBL" id="MXV51420.1"/>
    </source>
</evidence>
<dbReference type="RefSeq" id="WP_160844589.1">
    <property type="nucleotide sequence ID" value="NZ_WVHT01000004.1"/>
</dbReference>
<dbReference type="SUPFAM" id="SSF54631">
    <property type="entry name" value="CBS-domain pair"/>
    <property type="match status" value="1"/>
</dbReference>
<accession>A0A7K1YAG6</accession>
<dbReference type="InterPro" id="IPR000644">
    <property type="entry name" value="CBS_dom"/>
</dbReference>
<evidence type="ECO:0000259" key="2">
    <source>
        <dbReference type="PROSITE" id="PS51371"/>
    </source>
</evidence>
<dbReference type="PROSITE" id="PS51371">
    <property type="entry name" value="CBS"/>
    <property type="match status" value="1"/>
</dbReference>
<dbReference type="InterPro" id="IPR046342">
    <property type="entry name" value="CBS_dom_sf"/>
</dbReference>
<feature type="domain" description="CBS" evidence="2">
    <location>
        <begin position="7"/>
        <end position="62"/>
    </location>
</feature>
<proteinExistence type="predicted"/>
<dbReference type="Gene3D" id="3.10.580.10">
    <property type="entry name" value="CBS-domain"/>
    <property type="match status" value="1"/>
</dbReference>
<organism evidence="3 4">
    <name type="scientific">Hufsiella arboris</name>
    <dbReference type="NCBI Taxonomy" id="2695275"/>
    <lineage>
        <taxon>Bacteria</taxon>
        <taxon>Pseudomonadati</taxon>
        <taxon>Bacteroidota</taxon>
        <taxon>Sphingobacteriia</taxon>
        <taxon>Sphingobacteriales</taxon>
        <taxon>Sphingobacteriaceae</taxon>
        <taxon>Hufsiella</taxon>
    </lineage>
</organism>
<dbReference type="AlphaFoldDB" id="A0A7K1YAG6"/>